<keyword evidence="2 4" id="KW-0808">Transferase</keyword>
<feature type="binding site" evidence="4">
    <location>
        <position position="44"/>
    </location>
    <ligand>
        <name>S-adenosyl-L-methionine</name>
        <dbReference type="ChEBI" id="CHEBI:59789"/>
    </ligand>
</feature>
<evidence type="ECO:0000313" key="6">
    <source>
        <dbReference type="EMBL" id="MBS7676224.1"/>
    </source>
</evidence>
<feature type="binding site" evidence="4">
    <location>
        <position position="73"/>
    </location>
    <ligand>
        <name>S-adenosyl-L-methionine</name>
        <dbReference type="ChEBI" id="CHEBI:59789"/>
    </ligand>
</feature>
<gene>
    <name evidence="6" type="primary">rumA</name>
    <name evidence="6" type="ORF">KIN13_22800</name>
</gene>
<dbReference type="GO" id="GO:0070475">
    <property type="term" value="P:rRNA base methylation"/>
    <property type="evidence" value="ECO:0007669"/>
    <property type="project" value="TreeGrafter"/>
</dbReference>
<evidence type="ECO:0000256" key="3">
    <source>
        <dbReference type="ARBA" id="ARBA00022691"/>
    </source>
</evidence>
<evidence type="ECO:0000313" key="7">
    <source>
        <dbReference type="Proteomes" id="UP001196338"/>
    </source>
</evidence>
<accession>A0AAW4KYK7</accession>
<evidence type="ECO:0000256" key="5">
    <source>
        <dbReference type="SAM" id="MobiDB-lite"/>
    </source>
</evidence>
<sequence length="98" mass="10682">SFHDAQLWLHGEGQPEPVEPGQALGFRLDAWDLELAYRPGDFVQVNAGVNQAMVAQALQWLAPQADERVLDLFCGLGNFALPLARSVREVVAVEGVQA</sequence>
<dbReference type="GO" id="GO:0070041">
    <property type="term" value="F:rRNA (uridine-C5-)-methyltransferase activity"/>
    <property type="evidence" value="ECO:0007669"/>
    <property type="project" value="TreeGrafter"/>
</dbReference>
<name>A0AAW4KYK7_VIBCL</name>
<dbReference type="Pfam" id="PF05958">
    <property type="entry name" value="tRNA_U5-meth_tr"/>
    <property type="match status" value="1"/>
</dbReference>
<dbReference type="PANTHER" id="PTHR11061:SF49">
    <property type="entry name" value="23S RRNA (URACIL(1939)-C(5))-METHYLTRANSFERASE RLMD"/>
    <property type="match status" value="1"/>
</dbReference>
<comment type="caution">
    <text evidence="4">Lacks conserved residue(s) required for the propagation of feature annotation.</text>
</comment>
<dbReference type="Proteomes" id="UP001196338">
    <property type="component" value="Unassembled WGS sequence"/>
</dbReference>
<evidence type="ECO:0000256" key="1">
    <source>
        <dbReference type="ARBA" id="ARBA00022603"/>
    </source>
</evidence>
<keyword evidence="3 4" id="KW-0949">S-adenosyl-L-methionine</keyword>
<comment type="similarity">
    <text evidence="4">Belongs to the class I-like SAM-binding methyltransferase superfamily. RNA M5U methyltransferase family.</text>
</comment>
<dbReference type="PROSITE" id="PS51687">
    <property type="entry name" value="SAM_MT_RNA_M5U"/>
    <property type="match status" value="1"/>
</dbReference>
<dbReference type="InterPro" id="IPR029063">
    <property type="entry name" value="SAM-dependent_MTases_sf"/>
</dbReference>
<dbReference type="PANTHER" id="PTHR11061">
    <property type="entry name" value="RNA M5U METHYLTRANSFERASE"/>
    <property type="match status" value="1"/>
</dbReference>
<dbReference type="Gene3D" id="3.40.50.150">
    <property type="entry name" value="Vaccinia Virus protein VP39"/>
    <property type="match status" value="1"/>
</dbReference>
<protein>
    <submittedName>
        <fullName evidence="6">23S rRNA (Uracil(1939)-C(5))-methyltransferase RlmD</fullName>
    </submittedName>
</protein>
<feature type="region of interest" description="Disordered" evidence="5">
    <location>
        <begin position="1"/>
        <end position="20"/>
    </location>
</feature>
<dbReference type="EMBL" id="JAHBND010001130">
    <property type="protein sequence ID" value="MBS7676224.1"/>
    <property type="molecule type" value="Genomic_DNA"/>
</dbReference>
<evidence type="ECO:0000256" key="4">
    <source>
        <dbReference type="PROSITE-ProRule" id="PRU01024"/>
    </source>
</evidence>
<feature type="non-terminal residue" evidence="6">
    <location>
        <position position="98"/>
    </location>
</feature>
<feature type="binding site" evidence="4">
    <location>
        <position position="94"/>
    </location>
    <ligand>
        <name>S-adenosyl-L-methionine</name>
        <dbReference type="ChEBI" id="CHEBI:59789"/>
    </ligand>
</feature>
<evidence type="ECO:0000256" key="2">
    <source>
        <dbReference type="ARBA" id="ARBA00022679"/>
    </source>
</evidence>
<proteinExistence type="inferred from homology"/>
<feature type="non-terminal residue" evidence="6">
    <location>
        <position position="1"/>
    </location>
</feature>
<keyword evidence="1 4" id="KW-0489">Methyltransferase</keyword>
<dbReference type="InterPro" id="IPR010280">
    <property type="entry name" value="U5_MeTrfase_fam"/>
</dbReference>
<reference evidence="6" key="2">
    <citation type="submission" date="2023-08" db="EMBL/GenBank/DDBJ databases">
        <title>Vibrio cholerae Outbreaks in Tanzania Exemplify Founder Flush: Simultaneous Increases in Population Size and Genetic Diversity.</title>
        <authorList>
            <person name="Debes A.K."/>
            <person name="Mohammed A."/>
            <person name="Maseke I."/>
            <person name="Almeida M."/>
            <person name="Li S."/>
            <person name="Matimba H."/>
            <person name="Joachim A."/>
            <person name="Mizinduko M."/>
            <person name="Nyanga S."/>
            <person name="Kelly M."/>
            <person name="Kachwamba Y."/>
            <person name="Schaffer A.M."/>
            <person name="Nyanga A.S."/>
            <person name="Mghamba J."/>
            <person name="Mosha F.S."/>
            <person name="Sack D.A."/>
            <person name="Stine O.C."/>
        </authorList>
    </citation>
    <scope>NUCLEOTIDE SEQUENCE</scope>
    <source>
        <strain evidence="6">TDS0091212</strain>
    </source>
</reference>
<organism evidence="6 7">
    <name type="scientific">Vibrio cholerae</name>
    <dbReference type="NCBI Taxonomy" id="666"/>
    <lineage>
        <taxon>Bacteria</taxon>
        <taxon>Pseudomonadati</taxon>
        <taxon>Pseudomonadota</taxon>
        <taxon>Gammaproteobacteria</taxon>
        <taxon>Vibrionales</taxon>
        <taxon>Vibrionaceae</taxon>
        <taxon>Vibrio</taxon>
    </lineage>
</organism>
<comment type="caution">
    <text evidence="6">The sequence shown here is derived from an EMBL/GenBank/DDBJ whole genome shotgun (WGS) entry which is preliminary data.</text>
</comment>
<dbReference type="SUPFAM" id="SSF53335">
    <property type="entry name" value="S-adenosyl-L-methionine-dependent methyltransferases"/>
    <property type="match status" value="1"/>
</dbReference>
<dbReference type="AlphaFoldDB" id="A0AAW4KYK7"/>
<reference evidence="6" key="1">
    <citation type="submission" date="2021-05" db="EMBL/GenBank/DDBJ databases">
        <authorList>
            <person name="Stine C."/>
        </authorList>
    </citation>
    <scope>NUCLEOTIDE SEQUENCE</scope>
    <source>
        <strain evidence="6">TDS0091212</strain>
    </source>
</reference>